<name>A0ACB9TMQ1_HOLOL</name>
<protein>
    <submittedName>
        <fullName evidence="1">Uncharacterized protein</fullName>
    </submittedName>
</protein>
<evidence type="ECO:0000313" key="2">
    <source>
        <dbReference type="Proteomes" id="UP001056778"/>
    </source>
</evidence>
<proteinExistence type="predicted"/>
<organism evidence="1 2">
    <name type="scientific">Holotrichia oblita</name>
    <name type="common">Chafer beetle</name>
    <dbReference type="NCBI Taxonomy" id="644536"/>
    <lineage>
        <taxon>Eukaryota</taxon>
        <taxon>Metazoa</taxon>
        <taxon>Ecdysozoa</taxon>
        <taxon>Arthropoda</taxon>
        <taxon>Hexapoda</taxon>
        <taxon>Insecta</taxon>
        <taxon>Pterygota</taxon>
        <taxon>Neoptera</taxon>
        <taxon>Endopterygota</taxon>
        <taxon>Coleoptera</taxon>
        <taxon>Polyphaga</taxon>
        <taxon>Scarabaeiformia</taxon>
        <taxon>Scarabaeidae</taxon>
        <taxon>Melolonthinae</taxon>
        <taxon>Holotrichia</taxon>
    </lineage>
</organism>
<evidence type="ECO:0000313" key="1">
    <source>
        <dbReference type="EMBL" id="KAI4468156.1"/>
    </source>
</evidence>
<sequence>MFILMVMDLGSDSGLDFVYESWCSKRIVIRNSEICILELSKQIPYTNITSSTGLCSNLDFEYGNLRHMRKTCVLVIWLDVLIFNITCYIVIISAMGAFNPFLRQINFVALEAVEEAELLAEQGQRRYHQFIDPFDDLSDAMFVRLFRLDKNMAERLIHLLAPHIVVPSRISALSVTRKVLTALRFFASGSYQLDIGRNLNLGLSQSSVSRCVAEVSDALNNQQILDQFIRFPQNYEELNQIRNEFYMQHNLPGVVGCIDCTHVAIFPPKLNDPIYPEAVYVNRKGYHSINMQLICDSNLKIRNNLNQHRRGTYYLLGSFLLEYKVQSNIRINGITGDSGYALRPWLLTPLANAEPNTPQGAYNERHMSTRSVIERCNGVLKLRFRCLLKHRVLHYAPNRASKIINSCCILHNMCIENNLPPVPLDDDDFDLDFGMYNAEGIDAEPALVALNRVNPDLVAGRRLQQQIIRNYFTV</sequence>
<gene>
    <name evidence="1" type="ORF">MML48_2g00004292</name>
</gene>
<reference evidence="1" key="1">
    <citation type="submission" date="2022-04" db="EMBL/GenBank/DDBJ databases">
        <title>Chromosome-scale genome assembly of Holotrichia oblita Faldermann.</title>
        <authorList>
            <person name="Rongchong L."/>
        </authorList>
    </citation>
    <scope>NUCLEOTIDE SEQUENCE</scope>
    <source>
        <strain evidence="1">81SQS9</strain>
    </source>
</reference>
<keyword evidence="2" id="KW-1185">Reference proteome</keyword>
<comment type="caution">
    <text evidence="1">The sequence shown here is derived from an EMBL/GenBank/DDBJ whole genome shotgun (WGS) entry which is preliminary data.</text>
</comment>
<dbReference type="EMBL" id="CM043016">
    <property type="protein sequence ID" value="KAI4468156.1"/>
    <property type="molecule type" value="Genomic_DNA"/>
</dbReference>
<dbReference type="Proteomes" id="UP001056778">
    <property type="component" value="Chromosome 2"/>
</dbReference>
<accession>A0ACB9TMQ1</accession>